<dbReference type="InterPro" id="IPR040811">
    <property type="entry name" value="SLATT_4"/>
</dbReference>
<reference evidence="3 4" key="1">
    <citation type="submission" date="2020-02" db="EMBL/GenBank/DDBJ databases">
        <title>Whole-genome analyses of novel actinobacteria.</title>
        <authorList>
            <person name="Sahin N."/>
            <person name="Gencbay T."/>
        </authorList>
    </citation>
    <scope>NUCLEOTIDE SEQUENCE [LARGE SCALE GENOMIC DNA]</scope>
    <source>
        <strain evidence="3 4">HC44</strain>
    </source>
</reference>
<sequence>MGASMSSDENTGHVANVQSIRESFGRVVYSHKAHEKARELETSKADQAKWINIVLVTLTSGTVLTSVITDQRILLYISSGASALALAFTIFQLSFTPEKVAEQHRAAAKELWYIRELYLHLLTDIQTDPQSVDIPRRRDELLEKLNHVYRLAPDTSSSAYRAAQRALQIDEDMTFSSAELDRFLPEALRTS</sequence>
<proteinExistence type="predicted"/>
<feature type="domain" description="SMODS and SLOG-associating 2TM effector" evidence="2">
    <location>
        <begin position="19"/>
        <end position="179"/>
    </location>
</feature>
<keyword evidence="1" id="KW-1133">Transmembrane helix</keyword>
<evidence type="ECO:0000313" key="3">
    <source>
        <dbReference type="EMBL" id="NGO14579.1"/>
    </source>
</evidence>
<keyword evidence="1" id="KW-0812">Transmembrane</keyword>
<protein>
    <submittedName>
        <fullName evidence="3">SLATT domain-containing protein</fullName>
    </submittedName>
</protein>
<organism evidence="3 4">
    <name type="scientific">Streptomyces scabichelini</name>
    <dbReference type="NCBI Taxonomy" id="2711217"/>
    <lineage>
        <taxon>Bacteria</taxon>
        <taxon>Bacillati</taxon>
        <taxon>Actinomycetota</taxon>
        <taxon>Actinomycetes</taxon>
        <taxon>Kitasatosporales</taxon>
        <taxon>Streptomycetaceae</taxon>
        <taxon>Streptomyces</taxon>
    </lineage>
</organism>
<accession>A0A6G4VKE2</accession>
<dbReference type="AlphaFoldDB" id="A0A6G4VKE2"/>
<gene>
    <name evidence="3" type="ORF">G5C60_45070</name>
</gene>
<dbReference type="Pfam" id="PF18186">
    <property type="entry name" value="SLATT_4"/>
    <property type="match status" value="1"/>
</dbReference>
<evidence type="ECO:0000256" key="1">
    <source>
        <dbReference type="SAM" id="Phobius"/>
    </source>
</evidence>
<dbReference type="Proteomes" id="UP000472335">
    <property type="component" value="Unassembled WGS sequence"/>
</dbReference>
<feature type="transmembrane region" description="Helical" evidence="1">
    <location>
        <begin position="50"/>
        <end position="68"/>
    </location>
</feature>
<feature type="transmembrane region" description="Helical" evidence="1">
    <location>
        <begin position="74"/>
        <end position="95"/>
    </location>
</feature>
<evidence type="ECO:0000259" key="2">
    <source>
        <dbReference type="Pfam" id="PF18186"/>
    </source>
</evidence>
<name>A0A6G4VKE2_9ACTN</name>
<keyword evidence="4" id="KW-1185">Reference proteome</keyword>
<evidence type="ECO:0000313" key="4">
    <source>
        <dbReference type="Proteomes" id="UP000472335"/>
    </source>
</evidence>
<dbReference type="NCBIfam" id="NF033632">
    <property type="entry name" value="SLATT_4"/>
    <property type="match status" value="1"/>
</dbReference>
<dbReference type="EMBL" id="JAAKZY010000271">
    <property type="protein sequence ID" value="NGO14579.1"/>
    <property type="molecule type" value="Genomic_DNA"/>
</dbReference>
<keyword evidence="1" id="KW-0472">Membrane</keyword>
<comment type="caution">
    <text evidence="3">The sequence shown here is derived from an EMBL/GenBank/DDBJ whole genome shotgun (WGS) entry which is preliminary data.</text>
</comment>